<protein>
    <recommendedName>
        <fullName evidence="7">THAP-type domain-containing protein</fullName>
    </recommendedName>
</protein>
<dbReference type="AlphaFoldDB" id="A0AAV6U2N8"/>
<comment type="caution">
    <text evidence="8">The sequence shown here is derived from an EMBL/GenBank/DDBJ whole genome shotgun (WGS) entry which is preliminary data.</text>
</comment>
<accession>A0AAV6U2N8</accession>
<dbReference type="GO" id="GO:0008270">
    <property type="term" value="F:zinc ion binding"/>
    <property type="evidence" value="ECO:0007669"/>
    <property type="project" value="UniProtKB-KW"/>
</dbReference>
<keyword evidence="4 5" id="KW-0238">DNA-binding</keyword>
<evidence type="ECO:0000256" key="6">
    <source>
        <dbReference type="SAM" id="MobiDB-lite"/>
    </source>
</evidence>
<dbReference type="EMBL" id="JAFNEN010000701">
    <property type="protein sequence ID" value="KAG8178364.1"/>
    <property type="molecule type" value="Genomic_DNA"/>
</dbReference>
<evidence type="ECO:0000256" key="5">
    <source>
        <dbReference type="PROSITE-ProRule" id="PRU00309"/>
    </source>
</evidence>
<keyword evidence="1" id="KW-0479">Metal-binding</keyword>
<feature type="domain" description="THAP-type" evidence="7">
    <location>
        <begin position="135"/>
        <end position="216"/>
    </location>
</feature>
<feature type="region of interest" description="Disordered" evidence="6">
    <location>
        <begin position="291"/>
        <end position="312"/>
    </location>
</feature>
<dbReference type="PANTHER" id="PTHR46927:SF3">
    <property type="entry name" value="THAP-TYPE DOMAIN-CONTAINING PROTEIN"/>
    <property type="match status" value="1"/>
</dbReference>
<dbReference type="InterPro" id="IPR038441">
    <property type="entry name" value="THAP_Znf_sf"/>
</dbReference>
<dbReference type="GO" id="GO:0003677">
    <property type="term" value="F:DNA binding"/>
    <property type="evidence" value="ECO:0007669"/>
    <property type="project" value="UniProtKB-UniRule"/>
</dbReference>
<evidence type="ECO:0000256" key="1">
    <source>
        <dbReference type="ARBA" id="ARBA00022723"/>
    </source>
</evidence>
<proteinExistence type="predicted"/>
<evidence type="ECO:0000256" key="2">
    <source>
        <dbReference type="ARBA" id="ARBA00022771"/>
    </source>
</evidence>
<dbReference type="PROSITE" id="PS50950">
    <property type="entry name" value="ZF_THAP"/>
    <property type="match status" value="1"/>
</dbReference>
<dbReference type="InterPro" id="IPR006612">
    <property type="entry name" value="THAP_Znf"/>
</dbReference>
<feature type="compositionally biased region" description="Polar residues" evidence="6">
    <location>
        <begin position="353"/>
        <end position="362"/>
    </location>
</feature>
<dbReference type="InterPro" id="IPR052224">
    <property type="entry name" value="THAP_domain_protein"/>
</dbReference>
<gene>
    <name evidence="8" type="ORF">JTE90_027233</name>
</gene>
<reference evidence="8 9" key="1">
    <citation type="journal article" date="2022" name="Nat. Ecol. Evol.">
        <title>A masculinizing supergene underlies an exaggerated male reproductive morph in a spider.</title>
        <authorList>
            <person name="Hendrickx F."/>
            <person name="De Corte Z."/>
            <person name="Sonet G."/>
            <person name="Van Belleghem S.M."/>
            <person name="Kostlbacher S."/>
            <person name="Vangestel C."/>
        </authorList>
    </citation>
    <scope>NUCLEOTIDE SEQUENCE [LARGE SCALE GENOMIC DNA]</scope>
    <source>
        <strain evidence="8">W744_W776</strain>
    </source>
</reference>
<keyword evidence="3" id="KW-0862">Zinc</keyword>
<dbReference type="Proteomes" id="UP000827092">
    <property type="component" value="Unassembled WGS sequence"/>
</dbReference>
<evidence type="ECO:0000256" key="4">
    <source>
        <dbReference type="ARBA" id="ARBA00023125"/>
    </source>
</evidence>
<feature type="compositionally biased region" description="Polar residues" evidence="6">
    <location>
        <begin position="374"/>
        <end position="388"/>
    </location>
</feature>
<dbReference type="SMART" id="SM00980">
    <property type="entry name" value="THAP"/>
    <property type="match status" value="2"/>
</dbReference>
<dbReference type="PANTHER" id="PTHR46927">
    <property type="entry name" value="AGAP005574-PA"/>
    <property type="match status" value="1"/>
</dbReference>
<dbReference type="SUPFAM" id="SSF57716">
    <property type="entry name" value="Glucocorticoid receptor-like (DNA-binding domain)"/>
    <property type="match status" value="2"/>
</dbReference>
<keyword evidence="2 5" id="KW-0863">Zinc-finger</keyword>
<sequence length="433" mass="49042">MKSTPHKLFFSVPREKEKRDAWCAVMNREPMAISSCAYCCEDHFKLEEDMANYWQHKLANTVSHYKLKPDVMPHKFECQKEKLLTSMPLANKRSKAININKRKRNRKLRCAKHVLSLSSLLLASMATSVDRCHGNPRPSSRDLCILSTTSTLRRRRNRLPHDVRRKNAWLESIGHGNYGYISKHSKVCSKHFTEDSFDRAKFGGTWLKSTAVPTIFDFLGKQENKQVKYGLRSEKKILKCPSFATPEIGTQIYHGDLKCETLVILQKKPSPSATAVQPCVATFEPEVVIKEEPIDTEEDPVPSTSGTDHEFRTDHELITPCTDDSFHSGTTPTLVEAFTVIKTEPVDEDDEPQSNSNGNTNKKASKRKAADVGQSESLSNEDSATKNSNAKDHFDVYGEYIAAKLRKLDWKSCAYVQKAFGDILFDAEMGKFK</sequence>
<evidence type="ECO:0000313" key="9">
    <source>
        <dbReference type="Proteomes" id="UP000827092"/>
    </source>
</evidence>
<feature type="region of interest" description="Disordered" evidence="6">
    <location>
        <begin position="344"/>
        <end position="390"/>
    </location>
</feature>
<dbReference type="Gene3D" id="6.20.210.20">
    <property type="entry name" value="THAP domain"/>
    <property type="match status" value="1"/>
</dbReference>
<organism evidence="8 9">
    <name type="scientific">Oedothorax gibbosus</name>
    <dbReference type="NCBI Taxonomy" id="931172"/>
    <lineage>
        <taxon>Eukaryota</taxon>
        <taxon>Metazoa</taxon>
        <taxon>Ecdysozoa</taxon>
        <taxon>Arthropoda</taxon>
        <taxon>Chelicerata</taxon>
        <taxon>Arachnida</taxon>
        <taxon>Araneae</taxon>
        <taxon>Araneomorphae</taxon>
        <taxon>Entelegynae</taxon>
        <taxon>Araneoidea</taxon>
        <taxon>Linyphiidae</taxon>
        <taxon>Erigoninae</taxon>
        <taxon>Oedothorax</taxon>
    </lineage>
</organism>
<evidence type="ECO:0000256" key="3">
    <source>
        <dbReference type="ARBA" id="ARBA00022833"/>
    </source>
</evidence>
<name>A0AAV6U2N8_9ARAC</name>
<dbReference type="Pfam" id="PF05485">
    <property type="entry name" value="THAP"/>
    <property type="match status" value="2"/>
</dbReference>
<evidence type="ECO:0000313" key="8">
    <source>
        <dbReference type="EMBL" id="KAG8178364.1"/>
    </source>
</evidence>
<keyword evidence="9" id="KW-1185">Reference proteome</keyword>
<evidence type="ECO:0000259" key="7">
    <source>
        <dbReference type="PROSITE" id="PS50950"/>
    </source>
</evidence>